<evidence type="ECO:0000313" key="1">
    <source>
        <dbReference type="EMBL" id="VFS47428.1"/>
    </source>
</evidence>
<dbReference type="EMBL" id="CAADJA010000002">
    <property type="protein sequence ID" value="VFS47428.1"/>
    <property type="molecule type" value="Genomic_DNA"/>
</dbReference>
<gene>
    <name evidence="1" type="ORF">NCTC12282_02364</name>
</gene>
<sequence length="121" mass="13804">MNMAINSSYLIQDISKASESKDGKDLWEATASLEDFEKWSESNFTPRLTKLMKIHSKYKDVSESNPAYLGNKLVMSVMPFYSIAHHYVETKDKEDLNNAVAALKDFQKIYGQISALCTKNR</sequence>
<reference evidence="1 2" key="1">
    <citation type="submission" date="2019-03" db="EMBL/GenBank/DDBJ databases">
        <authorList>
            <consortium name="Pathogen Informatics"/>
        </authorList>
    </citation>
    <scope>NUCLEOTIDE SEQUENCE [LARGE SCALE GENOMIC DNA]</scope>
    <source>
        <strain evidence="1 2">NCTC12282</strain>
    </source>
</reference>
<evidence type="ECO:0000313" key="2">
    <source>
        <dbReference type="Proteomes" id="UP000373449"/>
    </source>
</evidence>
<proteinExistence type="predicted"/>
<dbReference type="Proteomes" id="UP000373449">
    <property type="component" value="Unassembled WGS sequence"/>
</dbReference>
<organism evidence="1 2">
    <name type="scientific">Budvicia aquatica</name>
    <dbReference type="NCBI Taxonomy" id="82979"/>
    <lineage>
        <taxon>Bacteria</taxon>
        <taxon>Pseudomonadati</taxon>
        <taxon>Pseudomonadota</taxon>
        <taxon>Gammaproteobacteria</taxon>
        <taxon>Enterobacterales</taxon>
        <taxon>Budviciaceae</taxon>
        <taxon>Budvicia</taxon>
    </lineage>
</organism>
<protein>
    <submittedName>
        <fullName evidence="1">Uncharacterized protein</fullName>
    </submittedName>
</protein>
<name>A0A484ZHF1_9GAMM</name>
<dbReference type="AlphaFoldDB" id="A0A484ZHF1"/>
<accession>A0A484ZHF1</accession>